<dbReference type="Proteomes" id="UP001589834">
    <property type="component" value="Unassembled WGS sequence"/>
</dbReference>
<reference evidence="9 10" key="1">
    <citation type="submission" date="2024-09" db="EMBL/GenBank/DDBJ databases">
        <authorList>
            <person name="Sun Q."/>
            <person name="Mori K."/>
        </authorList>
    </citation>
    <scope>NUCLEOTIDE SEQUENCE [LARGE SCALE GENOMIC DNA]</scope>
    <source>
        <strain evidence="9 10">NCAIM B.02336</strain>
    </source>
</reference>
<keyword evidence="4 5" id="KW-0472">Membrane</keyword>
<dbReference type="Pfam" id="PF11846">
    <property type="entry name" value="Wzy_C_2"/>
    <property type="match status" value="1"/>
</dbReference>
<evidence type="ECO:0000256" key="3">
    <source>
        <dbReference type="ARBA" id="ARBA00022989"/>
    </source>
</evidence>
<evidence type="ECO:0000256" key="2">
    <source>
        <dbReference type="ARBA" id="ARBA00022692"/>
    </source>
</evidence>
<evidence type="ECO:0000259" key="8">
    <source>
        <dbReference type="Pfam" id="PF15864"/>
    </source>
</evidence>
<evidence type="ECO:0000256" key="4">
    <source>
        <dbReference type="ARBA" id="ARBA00023136"/>
    </source>
</evidence>
<feature type="domain" description="Protein glycosylation ligase" evidence="8">
    <location>
        <begin position="98"/>
        <end position="119"/>
    </location>
</feature>
<proteinExistence type="predicted"/>
<evidence type="ECO:0000313" key="9">
    <source>
        <dbReference type="EMBL" id="MFC0593835.1"/>
    </source>
</evidence>
<comment type="subcellular location">
    <subcellularLocation>
        <location evidence="1">Membrane</location>
        <topology evidence="1">Multi-pass membrane protein</topology>
    </subcellularLocation>
</comment>
<feature type="transmembrane region" description="Helical" evidence="5">
    <location>
        <begin position="177"/>
        <end position="199"/>
    </location>
</feature>
<feature type="transmembrane region" description="Helical" evidence="5">
    <location>
        <begin position="62"/>
        <end position="82"/>
    </location>
</feature>
<gene>
    <name evidence="9" type="ORF">ACFFGG_14880</name>
</gene>
<feature type="transmembrane region" description="Helical" evidence="5">
    <location>
        <begin position="304"/>
        <end position="320"/>
    </location>
</feature>
<keyword evidence="3 5" id="KW-1133">Transmembrane helix</keyword>
<dbReference type="RefSeq" id="WP_377484163.1">
    <property type="nucleotide sequence ID" value="NZ_JBHLTN010000030.1"/>
</dbReference>
<feature type="domain" description="O-antigen ligase-related" evidence="6">
    <location>
        <begin position="139"/>
        <end position="283"/>
    </location>
</feature>
<evidence type="ECO:0000313" key="10">
    <source>
        <dbReference type="Proteomes" id="UP001589834"/>
    </source>
</evidence>
<keyword evidence="2 5" id="KW-0812">Transmembrane</keyword>
<protein>
    <submittedName>
        <fullName evidence="9">Wzy polymerase domain-containing protein</fullName>
    </submittedName>
</protein>
<keyword evidence="10" id="KW-1185">Reference proteome</keyword>
<evidence type="ECO:0000256" key="1">
    <source>
        <dbReference type="ARBA" id="ARBA00004141"/>
    </source>
</evidence>
<evidence type="ECO:0000259" key="7">
    <source>
        <dbReference type="Pfam" id="PF11846"/>
    </source>
</evidence>
<organism evidence="9 10">
    <name type="scientific">Ottowia pentelensis</name>
    <dbReference type="NCBI Taxonomy" id="511108"/>
    <lineage>
        <taxon>Bacteria</taxon>
        <taxon>Pseudomonadati</taxon>
        <taxon>Pseudomonadota</taxon>
        <taxon>Betaproteobacteria</taxon>
        <taxon>Burkholderiales</taxon>
        <taxon>Comamonadaceae</taxon>
        <taxon>Ottowia</taxon>
    </lineage>
</organism>
<name>A0ABV6PVF5_9BURK</name>
<feature type="domain" description="Virulence factor membrane-bound polymerase C-terminal" evidence="7">
    <location>
        <begin position="307"/>
        <end position="489"/>
    </location>
</feature>
<feature type="transmembrane region" description="Helical" evidence="5">
    <location>
        <begin position="326"/>
        <end position="342"/>
    </location>
</feature>
<dbReference type="InterPro" id="IPR051533">
    <property type="entry name" value="WaaL-like"/>
</dbReference>
<dbReference type="InterPro" id="IPR007016">
    <property type="entry name" value="O-antigen_ligase-rel_domated"/>
</dbReference>
<evidence type="ECO:0000259" key="6">
    <source>
        <dbReference type="Pfam" id="PF04932"/>
    </source>
</evidence>
<feature type="transmembrane region" description="Helical" evidence="5">
    <location>
        <begin position="132"/>
        <end position="165"/>
    </location>
</feature>
<feature type="transmembrane region" description="Helical" evidence="5">
    <location>
        <begin position="270"/>
        <end position="292"/>
    </location>
</feature>
<comment type="caution">
    <text evidence="9">The sequence shown here is derived from an EMBL/GenBank/DDBJ whole genome shotgun (WGS) entry which is preliminary data.</text>
</comment>
<feature type="transmembrane region" description="Helical" evidence="5">
    <location>
        <begin position="34"/>
        <end position="50"/>
    </location>
</feature>
<dbReference type="Pfam" id="PF04932">
    <property type="entry name" value="Wzy_C"/>
    <property type="match status" value="1"/>
</dbReference>
<dbReference type="EMBL" id="JBHLTN010000030">
    <property type="protein sequence ID" value="MFC0593835.1"/>
    <property type="molecule type" value="Genomic_DNA"/>
</dbReference>
<dbReference type="Pfam" id="PF15864">
    <property type="entry name" value="PglL_A"/>
    <property type="match status" value="1"/>
</dbReference>
<evidence type="ECO:0000256" key="5">
    <source>
        <dbReference type="SAM" id="Phobius"/>
    </source>
</evidence>
<sequence length="509" mass="55959">MSVSPRRLGLVVLVALPWLWPFTSGPTAGVQPYLVSLACAALLLALWPSGRDPQRVVDTVAAGWLTAALISAVIALLQYFSLEGPLYPWVNSSANARAFGNLRQPNQLATLLVISLLALRALEQRGWVGGRWAAWLGTLLLVALAATVSRIGLVELLAAAAMIAWWERGARRASWRVGLAVLLYVVAALLLPLLAQWGAVPSGRDMVERLREGDSLCGSRVALWHNVLHLIALKPWTGWGWGELAWAHYVTLFPELRFCYILDNAHNLPLHLAVTLGVPLALVACAALAWLLWRGAPWREPDPARQLAWGVLMVIGLHSAVEYPLWYGPFQIAALISVWLLWRTRAAAPAQARPAFAPGLRLGVAALLLAATLYAGWDYWRISQVYLPPAQRTAWWRDDPMAAARQSWLFAGAVRFAEVTTRPVTRADAAWMLAAARQSLHYSPEPRVITRVIEAASLLGRDDIALAQMARFRAAFPADYRRWTQDNARLLQGLQHLQPAASGASPPAR</sequence>
<accession>A0ABV6PVF5</accession>
<dbReference type="PANTHER" id="PTHR37422:SF13">
    <property type="entry name" value="LIPOPOLYSACCHARIDE BIOSYNTHESIS PROTEIN PA4999-RELATED"/>
    <property type="match status" value="1"/>
</dbReference>
<dbReference type="InterPro" id="IPR031726">
    <property type="entry name" value="PglL_A"/>
</dbReference>
<dbReference type="InterPro" id="IPR021797">
    <property type="entry name" value="Wzy_C_2"/>
</dbReference>
<feature type="transmembrane region" description="Helical" evidence="5">
    <location>
        <begin position="362"/>
        <end position="380"/>
    </location>
</feature>
<dbReference type="PANTHER" id="PTHR37422">
    <property type="entry name" value="TEICHURONIC ACID BIOSYNTHESIS PROTEIN TUAE"/>
    <property type="match status" value="1"/>
</dbReference>